<dbReference type="Gene3D" id="2.60.120.580">
    <property type="entry name" value="Acetamidase/Formamidase-like domains"/>
    <property type="match status" value="2"/>
</dbReference>
<protein>
    <submittedName>
        <fullName evidence="1 2">Acetamidase</fullName>
    </submittedName>
</protein>
<evidence type="ECO:0000313" key="2">
    <source>
        <dbReference type="EMBL" id="QDM45514.1"/>
    </source>
</evidence>
<proteinExistence type="predicted"/>
<reference evidence="1 4" key="2">
    <citation type="submission" date="2022-05" db="EMBL/GenBank/DDBJ databases">
        <title>Genome Sequencing of Bee-Associated Microbes.</title>
        <authorList>
            <person name="Dunlap C."/>
        </authorList>
    </citation>
    <scope>NUCLEOTIDE SEQUENCE [LARGE SCALE GENOMIC DNA]</scope>
    <source>
        <strain evidence="1 4">NRRL B-14613</strain>
    </source>
</reference>
<dbReference type="PANTHER" id="PTHR31891">
    <property type="entry name" value="FORMAMIDASE C869.04-RELATED"/>
    <property type="match status" value="1"/>
</dbReference>
<keyword evidence="4" id="KW-1185">Reference proteome</keyword>
<evidence type="ECO:0000313" key="3">
    <source>
        <dbReference type="Proteomes" id="UP000315377"/>
    </source>
</evidence>
<dbReference type="AlphaFoldDB" id="A0AAP9DXG6"/>
<dbReference type="GO" id="GO:0016811">
    <property type="term" value="F:hydrolase activity, acting on carbon-nitrogen (but not peptide) bonds, in linear amides"/>
    <property type="evidence" value="ECO:0007669"/>
    <property type="project" value="InterPro"/>
</dbReference>
<dbReference type="RefSeq" id="WP_087442828.1">
    <property type="nucleotide sequence ID" value="NZ_CABMNB010000028.1"/>
</dbReference>
<dbReference type="EMBL" id="JAMDMM010000030">
    <property type="protein sequence ID" value="MCY9608791.1"/>
    <property type="molecule type" value="Genomic_DNA"/>
</dbReference>
<dbReference type="Gene3D" id="3.10.28.20">
    <property type="entry name" value="Acetamidase/Formamidase-like domains"/>
    <property type="match status" value="1"/>
</dbReference>
<dbReference type="Proteomes" id="UP001209276">
    <property type="component" value="Unassembled WGS sequence"/>
</dbReference>
<dbReference type="GeneID" id="76998257"/>
<dbReference type="SUPFAM" id="SSF141130">
    <property type="entry name" value="Acetamidase/Formamidase-like"/>
    <property type="match status" value="1"/>
</dbReference>
<organism evidence="2 3">
    <name type="scientific">Paenibacillus thiaminolyticus</name>
    <name type="common">Bacillus thiaminolyticus</name>
    <dbReference type="NCBI Taxonomy" id="49283"/>
    <lineage>
        <taxon>Bacteria</taxon>
        <taxon>Bacillati</taxon>
        <taxon>Bacillota</taxon>
        <taxon>Bacilli</taxon>
        <taxon>Bacillales</taxon>
        <taxon>Paenibacillaceae</taxon>
        <taxon>Paenibacillus</taxon>
    </lineage>
</organism>
<evidence type="ECO:0000313" key="1">
    <source>
        <dbReference type="EMBL" id="MCY9608791.1"/>
    </source>
</evidence>
<name>A0AAP9DXG6_PANTH</name>
<reference evidence="2 3" key="1">
    <citation type="submission" date="2019-07" db="EMBL/GenBank/DDBJ databases">
        <title>Paenibacillus thiaminolyticus NRRL B-4156.</title>
        <authorList>
            <person name="Hehnly C."/>
            <person name="Zhang L."/>
        </authorList>
    </citation>
    <scope>NUCLEOTIDE SEQUENCE [LARGE SCALE GENOMIC DNA]</scope>
    <source>
        <strain evidence="2 3">NRRL B-4156</strain>
    </source>
</reference>
<dbReference type="InterPro" id="IPR004304">
    <property type="entry name" value="FmdA_AmdA"/>
</dbReference>
<evidence type="ECO:0000313" key="4">
    <source>
        <dbReference type="Proteomes" id="UP001209276"/>
    </source>
</evidence>
<dbReference type="EMBL" id="CP041405">
    <property type="protein sequence ID" value="QDM45514.1"/>
    <property type="molecule type" value="Genomic_DNA"/>
</dbReference>
<dbReference type="Pfam" id="PF03069">
    <property type="entry name" value="FmdA_AmdA"/>
    <property type="match status" value="1"/>
</dbReference>
<gene>
    <name evidence="2" type="ORF">FLT43_20060</name>
    <name evidence="1" type="ORF">M5W83_16745</name>
</gene>
<accession>A0AAP9DXG6</accession>
<dbReference type="PANTHER" id="PTHR31891:SF1">
    <property type="entry name" value="FORMAMIDASE C869.04-RELATED"/>
    <property type="match status" value="1"/>
</dbReference>
<sequence length="318" mass="34851">MPKIHELNPDADTLHGFFSKDLEPALTIDSGDTVVFRTLDAGWGLERRAAPGEPRKKFTERKPSRQCPHFGHALVGPVYIRGARPGQTLEMKLHEIVPGSWGWTSAGGFPSYWNEKLGMTGVPEITLDFALDADRMVGRSQFGNFDYAVGLKPFMGVMGMPPPEPGQHTTFVPRPFGGNIDCKELQAGSTLYLPIPVEGGLFSIGDGHAVQGDGEVAGPALECPMERVSCTFTVRDDLPLAMPRAKTARGWLTMGFHEDLEEAMWMALQGMLDWMSSLYGLSRTEAYAYASLAVDLRITQIVNSVKGVHALLPYDALR</sequence>
<dbReference type="Proteomes" id="UP000315377">
    <property type="component" value="Chromosome"/>
</dbReference>